<keyword evidence="2" id="KW-1185">Reference proteome</keyword>
<reference evidence="1 2" key="1">
    <citation type="submission" date="2016-11" db="EMBL/GenBank/DDBJ databases">
        <authorList>
            <person name="Jaros S."/>
            <person name="Januszkiewicz K."/>
            <person name="Wedrychowicz H."/>
        </authorList>
    </citation>
    <scope>NUCLEOTIDE SEQUENCE [LARGE SCALE GENOMIC DNA]</scope>
    <source>
        <strain evidence="1 2">DSM 27406</strain>
    </source>
</reference>
<protein>
    <submittedName>
        <fullName evidence="1">2'-5' RNA ligase superfamily protein</fullName>
    </submittedName>
</protein>
<proteinExistence type="predicted"/>
<dbReference type="OrthoDB" id="1351981at2"/>
<dbReference type="Pfam" id="PF13563">
    <property type="entry name" value="2_5_RNA_ligase2"/>
    <property type="match status" value="1"/>
</dbReference>
<dbReference type="STRING" id="1419482.SAMN05444266_102355"/>
<evidence type="ECO:0000313" key="1">
    <source>
        <dbReference type="EMBL" id="SHL18566.1"/>
    </source>
</evidence>
<dbReference type="InterPro" id="IPR009097">
    <property type="entry name" value="Cyclic_Pdiesterase"/>
</dbReference>
<gene>
    <name evidence="1" type="ORF">SAMN05444266_102355</name>
</gene>
<dbReference type="AlphaFoldDB" id="A0A1M6YJY0"/>
<keyword evidence="1" id="KW-0436">Ligase</keyword>
<dbReference type="SUPFAM" id="SSF55144">
    <property type="entry name" value="LigT-like"/>
    <property type="match status" value="1"/>
</dbReference>
<dbReference type="RefSeq" id="WP_073079100.1">
    <property type="nucleotide sequence ID" value="NZ_FRBL01000002.1"/>
</dbReference>
<dbReference type="EMBL" id="FRBL01000002">
    <property type="protein sequence ID" value="SHL18566.1"/>
    <property type="molecule type" value="Genomic_DNA"/>
</dbReference>
<organism evidence="1 2">
    <name type="scientific">Chitinophaga jiangningensis</name>
    <dbReference type="NCBI Taxonomy" id="1419482"/>
    <lineage>
        <taxon>Bacteria</taxon>
        <taxon>Pseudomonadati</taxon>
        <taxon>Bacteroidota</taxon>
        <taxon>Chitinophagia</taxon>
        <taxon>Chitinophagales</taxon>
        <taxon>Chitinophagaceae</taxon>
        <taxon>Chitinophaga</taxon>
    </lineage>
</organism>
<sequence>MNTSIENTEALFDYLVVVNPDVLVSKDIVRIRQFIGREIGDEGVVNSSVQIPLFRSVFPERFQEMFMETLEGIAKEQAGFAVYTSRIDSHQHEDGRCSIFVNVANVKPLVSLQRALLQCFDLPQQDYRPHIMVAGRIQHPGLSRSLPQLSQQMFVRSFNCHCFSLLRRPSTGGKYERVRDFVFGDIEHMVGSLFNYAA</sequence>
<dbReference type="GO" id="GO:0016874">
    <property type="term" value="F:ligase activity"/>
    <property type="evidence" value="ECO:0007669"/>
    <property type="project" value="UniProtKB-KW"/>
</dbReference>
<name>A0A1M6YJY0_9BACT</name>
<dbReference type="Gene3D" id="3.90.1140.10">
    <property type="entry name" value="Cyclic phosphodiesterase"/>
    <property type="match status" value="1"/>
</dbReference>
<accession>A0A1M6YJY0</accession>
<evidence type="ECO:0000313" key="2">
    <source>
        <dbReference type="Proteomes" id="UP000184420"/>
    </source>
</evidence>
<dbReference type="Proteomes" id="UP000184420">
    <property type="component" value="Unassembled WGS sequence"/>
</dbReference>